<comment type="subcellular location">
    <subcellularLocation>
        <location evidence="1">Membrane</location>
        <topology evidence="1">Multi-pass membrane protein</topology>
    </subcellularLocation>
</comment>
<dbReference type="Pfam" id="PF00520">
    <property type="entry name" value="Ion_trans"/>
    <property type="match status" value="1"/>
</dbReference>
<dbReference type="InterPro" id="IPR028325">
    <property type="entry name" value="VG_K_chnl"/>
</dbReference>
<evidence type="ECO:0000256" key="12">
    <source>
        <dbReference type="SAM" id="Phobius"/>
    </source>
</evidence>
<dbReference type="InterPro" id="IPR003972">
    <property type="entry name" value="K_chnl_volt-dep_Kv1"/>
</dbReference>
<evidence type="ECO:0000256" key="11">
    <source>
        <dbReference type="ARBA" id="ARBA00023303"/>
    </source>
</evidence>
<dbReference type="PRINTS" id="PR01496">
    <property type="entry name" value="SHAKERCHANEL"/>
</dbReference>
<evidence type="ECO:0000313" key="15">
    <source>
        <dbReference type="Proteomes" id="UP000192578"/>
    </source>
</evidence>
<evidence type="ECO:0000256" key="7">
    <source>
        <dbReference type="ARBA" id="ARBA00022958"/>
    </source>
</evidence>
<proteinExistence type="predicted"/>
<comment type="caution">
    <text evidence="14">The sequence shown here is derived from an EMBL/GenBank/DDBJ whole genome shotgun (WGS) entry which is preliminary data.</text>
</comment>
<accession>A0A1W0X225</accession>
<dbReference type="InterPro" id="IPR011333">
    <property type="entry name" value="SKP1/BTB/POZ_sf"/>
</dbReference>
<dbReference type="Gene3D" id="3.30.710.10">
    <property type="entry name" value="Potassium Channel Kv1.1, Chain A"/>
    <property type="match status" value="1"/>
</dbReference>
<keyword evidence="9" id="KW-0406">Ion transport</keyword>
<dbReference type="PANTHER" id="PTHR11537:SF113">
    <property type="entry name" value="POTASSIUM VOLTAGE-GATED CHANNEL PROTEIN SHAKER"/>
    <property type="match status" value="1"/>
</dbReference>
<evidence type="ECO:0000256" key="10">
    <source>
        <dbReference type="ARBA" id="ARBA00023136"/>
    </source>
</evidence>
<dbReference type="PANTHER" id="PTHR11537">
    <property type="entry name" value="VOLTAGE-GATED POTASSIUM CHANNEL"/>
    <property type="match status" value="1"/>
</dbReference>
<evidence type="ECO:0000256" key="6">
    <source>
        <dbReference type="ARBA" id="ARBA00022882"/>
    </source>
</evidence>
<feature type="domain" description="BTB" evidence="13">
    <location>
        <begin position="25"/>
        <end position="119"/>
    </location>
</feature>
<keyword evidence="4 12" id="KW-0812">Transmembrane</keyword>
<keyword evidence="10 12" id="KW-0472">Membrane</keyword>
<evidence type="ECO:0000256" key="5">
    <source>
        <dbReference type="ARBA" id="ARBA00022826"/>
    </source>
</evidence>
<feature type="transmembrane region" description="Helical" evidence="12">
    <location>
        <begin position="308"/>
        <end position="334"/>
    </location>
</feature>
<dbReference type="GO" id="GO:0001508">
    <property type="term" value="P:action potential"/>
    <property type="evidence" value="ECO:0007669"/>
    <property type="project" value="TreeGrafter"/>
</dbReference>
<dbReference type="Pfam" id="PF02214">
    <property type="entry name" value="BTB_2"/>
    <property type="match status" value="1"/>
</dbReference>
<feature type="transmembrane region" description="Helical" evidence="12">
    <location>
        <begin position="210"/>
        <end position="230"/>
    </location>
</feature>
<dbReference type="Proteomes" id="UP000192578">
    <property type="component" value="Unassembled WGS sequence"/>
</dbReference>
<evidence type="ECO:0000256" key="1">
    <source>
        <dbReference type="ARBA" id="ARBA00004141"/>
    </source>
</evidence>
<feature type="transmembrane region" description="Helical" evidence="12">
    <location>
        <begin position="242"/>
        <end position="262"/>
    </location>
</feature>
<evidence type="ECO:0000256" key="3">
    <source>
        <dbReference type="ARBA" id="ARBA00022538"/>
    </source>
</evidence>
<dbReference type="Gene3D" id="1.10.287.70">
    <property type="match status" value="1"/>
</dbReference>
<dbReference type="AlphaFoldDB" id="A0A1W0X225"/>
<dbReference type="GO" id="GO:0051260">
    <property type="term" value="P:protein homooligomerization"/>
    <property type="evidence" value="ECO:0007669"/>
    <property type="project" value="InterPro"/>
</dbReference>
<keyword evidence="3" id="KW-0633">Potassium transport</keyword>
<dbReference type="GO" id="GO:0008076">
    <property type="term" value="C:voltage-gated potassium channel complex"/>
    <property type="evidence" value="ECO:0007669"/>
    <property type="project" value="InterPro"/>
</dbReference>
<dbReference type="SUPFAM" id="SSF54695">
    <property type="entry name" value="POZ domain"/>
    <property type="match status" value="1"/>
</dbReference>
<dbReference type="PRINTS" id="PR01491">
    <property type="entry name" value="KVCHANNEL"/>
</dbReference>
<dbReference type="GO" id="GO:0005251">
    <property type="term" value="F:delayed rectifier potassium channel activity"/>
    <property type="evidence" value="ECO:0007669"/>
    <property type="project" value="TreeGrafter"/>
</dbReference>
<keyword evidence="11" id="KW-0407">Ion channel</keyword>
<evidence type="ECO:0000256" key="8">
    <source>
        <dbReference type="ARBA" id="ARBA00022989"/>
    </source>
</evidence>
<dbReference type="OrthoDB" id="10025005at2759"/>
<dbReference type="Gene3D" id="1.20.120.350">
    <property type="entry name" value="Voltage-gated potassium channels. Chain C"/>
    <property type="match status" value="1"/>
</dbReference>
<gene>
    <name evidence="14" type="ORF">BV898_04437</name>
</gene>
<dbReference type="InterPro" id="IPR000210">
    <property type="entry name" value="BTB/POZ_dom"/>
</dbReference>
<evidence type="ECO:0000259" key="13">
    <source>
        <dbReference type="SMART" id="SM00225"/>
    </source>
</evidence>
<keyword evidence="6" id="KW-0851">Voltage-gated channel</keyword>
<keyword evidence="5" id="KW-0631">Potassium channel</keyword>
<dbReference type="EMBL" id="MTYJ01000022">
    <property type="protein sequence ID" value="OQV21535.1"/>
    <property type="molecule type" value="Genomic_DNA"/>
</dbReference>
<dbReference type="InterPro" id="IPR005821">
    <property type="entry name" value="Ion_trans_dom"/>
</dbReference>
<keyword evidence="2" id="KW-0813">Transport</keyword>
<dbReference type="SUPFAM" id="SSF81324">
    <property type="entry name" value="Voltage-gated potassium channels"/>
    <property type="match status" value="1"/>
</dbReference>
<dbReference type="FunFam" id="1.10.287.70:FF:000028">
    <property type="entry name" value="potassium voltage-gated channel subfamily D member 3"/>
    <property type="match status" value="1"/>
</dbReference>
<keyword evidence="15" id="KW-1185">Reference proteome</keyword>
<evidence type="ECO:0000256" key="4">
    <source>
        <dbReference type="ARBA" id="ARBA00022692"/>
    </source>
</evidence>
<keyword evidence="7" id="KW-0630">Potassium</keyword>
<evidence type="ECO:0000256" key="2">
    <source>
        <dbReference type="ARBA" id="ARBA00022448"/>
    </source>
</evidence>
<reference evidence="15" key="1">
    <citation type="submission" date="2017-01" db="EMBL/GenBank/DDBJ databases">
        <title>Comparative genomics of anhydrobiosis in the tardigrade Hypsibius dujardini.</title>
        <authorList>
            <person name="Yoshida Y."/>
            <person name="Koutsovoulos G."/>
            <person name="Laetsch D."/>
            <person name="Stevens L."/>
            <person name="Kumar S."/>
            <person name="Horikawa D."/>
            <person name="Ishino K."/>
            <person name="Komine S."/>
            <person name="Tomita M."/>
            <person name="Blaxter M."/>
            <person name="Arakawa K."/>
        </authorList>
    </citation>
    <scope>NUCLEOTIDE SEQUENCE [LARGE SCALE GENOMIC DNA]</scope>
    <source>
        <strain evidence="15">Z151</strain>
    </source>
</reference>
<organism evidence="14 15">
    <name type="scientific">Hypsibius exemplaris</name>
    <name type="common">Freshwater tardigrade</name>
    <dbReference type="NCBI Taxonomy" id="2072580"/>
    <lineage>
        <taxon>Eukaryota</taxon>
        <taxon>Metazoa</taxon>
        <taxon>Ecdysozoa</taxon>
        <taxon>Tardigrada</taxon>
        <taxon>Eutardigrada</taxon>
        <taxon>Parachela</taxon>
        <taxon>Hypsibioidea</taxon>
        <taxon>Hypsibiidae</taxon>
        <taxon>Hypsibius</taxon>
    </lineage>
</organism>
<evidence type="ECO:0000313" key="14">
    <source>
        <dbReference type="EMBL" id="OQV21535.1"/>
    </source>
</evidence>
<sequence length="494" mass="56359">MVHTASVRKGSLAPSSPLIAMKDHPRITINVSGLLFEIRIKTLEAYPQTLLGDPDRRSRYFDSARNELFFERDRLSFDAILSYYRNGGEIRRPPNVTLESFLQEIKFFDLGEKALHKFFKLEHLFGQRRRQPTNPLQRKLWHVVENPGSSIGATLFGQINIMFVLLSVTSLCVQSLPELRRTLDVTVDDVIVKARADEVGLTNDKEDQPFFAIETTCMVWFCLDLVLRFLVSPEKARFFIRFRNLFDIISLSPYFINIFLFMALEEGLVSLDHVLIAFRAIRIVRVCRILKITSHLKGMQVFMYTIKAAFGELALLMLLISVWAVVFSTGIFYAESHQPGTNFTSIPSSFYWAIITMTTTGYGDVYPQGPWGQVVSSVCAVVGVIVFSLGIPAVARKFDDIYQRLRDEEKIRQILRKSFQDIDADCMDEEIEVVPTHGCLQYRSASDNEGGCGSSALPNRKHTLLERIHRRLNPFQSAKHKGSASVDYYNRSQL</sequence>
<feature type="transmembrane region" description="Helical" evidence="12">
    <location>
        <begin position="374"/>
        <end position="395"/>
    </location>
</feature>
<protein>
    <submittedName>
        <fullName evidence="14">Potassium voltage-gated channel protein Shaker</fullName>
    </submittedName>
</protein>
<feature type="transmembrane region" description="Helical" evidence="12">
    <location>
        <begin position="155"/>
        <end position="176"/>
    </location>
</feature>
<dbReference type="InterPro" id="IPR003968">
    <property type="entry name" value="K_chnl_volt-dep_Kv"/>
</dbReference>
<dbReference type="InterPro" id="IPR027359">
    <property type="entry name" value="Volt_channel_dom_sf"/>
</dbReference>
<name>A0A1W0X225_HYPEX</name>
<dbReference type="PRINTS" id="PR00169">
    <property type="entry name" value="KCHANNEL"/>
</dbReference>
<keyword evidence="8 12" id="KW-1133">Transmembrane helix</keyword>
<dbReference type="SMART" id="SM00225">
    <property type="entry name" value="BTB"/>
    <property type="match status" value="1"/>
</dbReference>
<evidence type="ECO:0000256" key="9">
    <source>
        <dbReference type="ARBA" id="ARBA00023065"/>
    </source>
</evidence>
<dbReference type="InterPro" id="IPR003131">
    <property type="entry name" value="T1-type_BTB"/>
</dbReference>